<protein>
    <submittedName>
        <fullName evidence="3">C-terminal processing protease CtpA/Prc</fullName>
    </submittedName>
</protein>
<dbReference type="EMBL" id="PVTR01000011">
    <property type="protein sequence ID" value="PRY85733.1"/>
    <property type="molecule type" value="Genomic_DNA"/>
</dbReference>
<reference evidence="3 4" key="1">
    <citation type="submission" date="2018-03" db="EMBL/GenBank/DDBJ databases">
        <title>Genomic Encyclopedia of Archaeal and Bacterial Type Strains, Phase II (KMG-II): from individual species to whole genera.</title>
        <authorList>
            <person name="Goeker M."/>
        </authorList>
    </citation>
    <scope>NUCLEOTIDE SEQUENCE [LARGE SCALE GENOMIC DNA]</scope>
    <source>
        <strain evidence="3 4">DSM 27929</strain>
    </source>
</reference>
<dbReference type="AlphaFoldDB" id="A0A2T0WG97"/>
<dbReference type="SUPFAM" id="SSF52096">
    <property type="entry name" value="ClpP/crotonase"/>
    <property type="match status" value="1"/>
</dbReference>
<accession>A0A2T0WG97</accession>
<evidence type="ECO:0000259" key="2">
    <source>
        <dbReference type="PROSITE" id="PS50106"/>
    </source>
</evidence>
<dbReference type="GO" id="GO:0004175">
    <property type="term" value="F:endopeptidase activity"/>
    <property type="evidence" value="ECO:0007669"/>
    <property type="project" value="TreeGrafter"/>
</dbReference>
<gene>
    <name evidence="3" type="ORF">CLW00_11176</name>
</gene>
<dbReference type="PANTHER" id="PTHR32060:SF30">
    <property type="entry name" value="CARBOXY-TERMINAL PROCESSING PROTEASE CTPA"/>
    <property type="match status" value="1"/>
</dbReference>
<dbReference type="InterPro" id="IPR036034">
    <property type="entry name" value="PDZ_sf"/>
</dbReference>
<feature type="chain" id="PRO_5015430840" evidence="1">
    <location>
        <begin position="27"/>
        <end position="446"/>
    </location>
</feature>
<dbReference type="InterPro" id="IPR005151">
    <property type="entry name" value="Tail-specific_protease"/>
</dbReference>
<name>A0A2T0WG97_9BACT</name>
<keyword evidence="3" id="KW-0645">Protease</keyword>
<feature type="domain" description="PDZ" evidence="2">
    <location>
        <begin position="95"/>
        <end position="149"/>
    </location>
</feature>
<feature type="signal peptide" evidence="1">
    <location>
        <begin position="1"/>
        <end position="26"/>
    </location>
</feature>
<evidence type="ECO:0000313" key="4">
    <source>
        <dbReference type="Proteomes" id="UP000238157"/>
    </source>
</evidence>
<dbReference type="CDD" id="cd07561">
    <property type="entry name" value="Peptidase_S41_CPP_like"/>
    <property type="match status" value="1"/>
</dbReference>
<dbReference type="PROSITE" id="PS50106">
    <property type="entry name" value="PDZ"/>
    <property type="match status" value="1"/>
</dbReference>
<dbReference type="Pfam" id="PF03572">
    <property type="entry name" value="Peptidase_S41"/>
    <property type="match status" value="1"/>
</dbReference>
<proteinExistence type="predicted"/>
<dbReference type="SMART" id="SM00245">
    <property type="entry name" value="TSPc"/>
    <property type="match status" value="1"/>
</dbReference>
<dbReference type="GO" id="GO:0030288">
    <property type="term" value="C:outer membrane-bounded periplasmic space"/>
    <property type="evidence" value="ECO:0007669"/>
    <property type="project" value="TreeGrafter"/>
</dbReference>
<dbReference type="OrthoDB" id="7168509at2"/>
<dbReference type="Gene3D" id="3.90.226.10">
    <property type="entry name" value="2-enoyl-CoA Hydratase, Chain A, domain 1"/>
    <property type="match status" value="1"/>
</dbReference>
<dbReference type="InterPro" id="IPR029045">
    <property type="entry name" value="ClpP/crotonase-like_dom_sf"/>
</dbReference>
<keyword evidence="1" id="KW-0732">Signal</keyword>
<dbReference type="Gene3D" id="2.30.42.10">
    <property type="match status" value="1"/>
</dbReference>
<dbReference type="PROSITE" id="PS51257">
    <property type="entry name" value="PROKAR_LIPOPROTEIN"/>
    <property type="match status" value="1"/>
</dbReference>
<organism evidence="3 4">
    <name type="scientific">Mongoliibacter ruber</name>
    <dbReference type="NCBI Taxonomy" id="1750599"/>
    <lineage>
        <taxon>Bacteria</taxon>
        <taxon>Pseudomonadati</taxon>
        <taxon>Bacteroidota</taxon>
        <taxon>Cytophagia</taxon>
        <taxon>Cytophagales</taxon>
        <taxon>Cyclobacteriaceae</taxon>
        <taxon>Mongoliibacter</taxon>
    </lineage>
</organism>
<dbReference type="PANTHER" id="PTHR32060">
    <property type="entry name" value="TAIL-SPECIFIC PROTEASE"/>
    <property type="match status" value="1"/>
</dbReference>
<dbReference type="RefSeq" id="WP_106134902.1">
    <property type="nucleotide sequence ID" value="NZ_PVTR01000011.1"/>
</dbReference>
<comment type="caution">
    <text evidence="3">The sequence shown here is derived from an EMBL/GenBank/DDBJ whole genome shotgun (WGS) entry which is preliminary data.</text>
</comment>
<dbReference type="Pfam" id="PF00595">
    <property type="entry name" value="PDZ"/>
    <property type="match status" value="1"/>
</dbReference>
<dbReference type="GO" id="GO:0007165">
    <property type="term" value="P:signal transduction"/>
    <property type="evidence" value="ECO:0007669"/>
    <property type="project" value="TreeGrafter"/>
</dbReference>
<dbReference type="InterPro" id="IPR041613">
    <property type="entry name" value="Pept_S41_N"/>
</dbReference>
<dbReference type="InterPro" id="IPR001478">
    <property type="entry name" value="PDZ"/>
</dbReference>
<keyword evidence="3" id="KW-0378">Hydrolase</keyword>
<keyword evidence="4" id="KW-1185">Reference proteome</keyword>
<dbReference type="Proteomes" id="UP000238157">
    <property type="component" value="Unassembled WGS sequence"/>
</dbReference>
<dbReference type="GO" id="GO:0008236">
    <property type="term" value="F:serine-type peptidase activity"/>
    <property type="evidence" value="ECO:0007669"/>
    <property type="project" value="InterPro"/>
</dbReference>
<evidence type="ECO:0000256" key="1">
    <source>
        <dbReference type="SAM" id="SignalP"/>
    </source>
</evidence>
<dbReference type="Pfam" id="PF18294">
    <property type="entry name" value="Pept_S41_N"/>
    <property type="match status" value="1"/>
</dbReference>
<evidence type="ECO:0000313" key="3">
    <source>
        <dbReference type="EMBL" id="PRY85733.1"/>
    </source>
</evidence>
<sequence length="446" mass="50251">MSNFRLPLWSLMLAMMLVLVSCNPDDEDVNPTKVQNVVHKAIYDVMNDWYLWNLNMPPNVDLTGNMSNQEFLEQLRYTRLDRQGWTYITTQEAFRAAFTGQVSGAHGFRMAMDAEERLFIASVIKTGPAGQDGWQRGWQILEINGKPISEFRTSTGYRIDTGPNDVGVSNTFKFKLPDGSETSRTITKQSFGANSVAFEDVYEIQGKKIGYWVYENFRASPNVTPTKSLEVEESFQKFMAQDIDELVIDLRYNGGGSVDVALQILNYIVPASGDGKVAYTYRYNEKQSTNNRTTNFTKNGSLSLDRIVVITSRGSASASELLINSLRPYMTVVVIGDNTYGKPVGQFPLSSFSRTLVENNVEVVPVTFSLANARGEADFFEGFSPNQMVGDDLTRNWGDTEEARFAAALNFIVNGNVSARMLNTYYKPKWEMIDQFEGLEKEFPMF</sequence>
<dbReference type="SUPFAM" id="SSF50156">
    <property type="entry name" value="PDZ domain-like"/>
    <property type="match status" value="1"/>
</dbReference>
<dbReference type="Gene3D" id="3.30.750.170">
    <property type="match status" value="1"/>
</dbReference>
<dbReference type="GO" id="GO:0006508">
    <property type="term" value="P:proteolysis"/>
    <property type="evidence" value="ECO:0007669"/>
    <property type="project" value="UniProtKB-KW"/>
</dbReference>